<dbReference type="Gene3D" id="3.10.20.370">
    <property type="match status" value="1"/>
</dbReference>
<dbReference type="PANTHER" id="PTHR37984">
    <property type="entry name" value="PROTEIN CBG26694"/>
    <property type="match status" value="1"/>
</dbReference>
<organism evidence="13 14">
    <name type="scientific">Collichthys lucidus</name>
    <name type="common">Big head croaker</name>
    <name type="synonym">Sciaena lucida</name>
    <dbReference type="NCBI Taxonomy" id="240159"/>
    <lineage>
        <taxon>Eukaryota</taxon>
        <taxon>Metazoa</taxon>
        <taxon>Chordata</taxon>
        <taxon>Craniata</taxon>
        <taxon>Vertebrata</taxon>
        <taxon>Euteleostomi</taxon>
        <taxon>Actinopterygii</taxon>
        <taxon>Neopterygii</taxon>
        <taxon>Teleostei</taxon>
        <taxon>Neoteleostei</taxon>
        <taxon>Acanthomorphata</taxon>
        <taxon>Eupercaria</taxon>
        <taxon>Sciaenidae</taxon>
        <taxon>Collichthys</taxon>
    </lineage>
</organism>
<dbReference type="Gene3D" id="3.10.10.10">
    <property type="entry name" value="HIV Type 1 Reverse Transcriptase, subunit A, domain 1"/>
    <property type="match status" value="1"/>
</dbReference>
<keyword evidence="3" id="KW-0808">Transferase</keyword>
<gene>
    <name evidence="13" type="ORF">D9C73_028393</name>
</gene>
<keyword evidence="14" id="KW-1185">Reference proteome</keyword>
<keyword evidence="8" id="KW-0695">RNA-directed DNA polymerase</keyword>
<evidence type="ECO:0000256" key="3">
    <source>
        <dbReference type="ARBA" id="ARBA00022679"/>
    </source>
</evidence>
<evidence type="ECO:0000259" key="11">
    <source>
        <dbReference type="Pfam" id="PF17917"/>
    </source>
</evidence>
<dbReference type="InterPro" id="IPR000477">
    <property type="entry name" value="RT_dom"/>
</dbReference>
<reference evidence="13 14" key="1">
    <citation type="submission" date="2019-01" db="EMBL/GenBank/DDBJ databases">
        <title>Genome Assembly of Collichthys lucidus.</title>
        <authorList>
            <person name="Cai M."/>
            <person name="Xiao S."/>
        </authorList>
    </citation>
    <scope>NUCLEOTIDE SEQUENCE [LARGE SCALE GENOMIC DNA]</scope>
    <source>
        <strain evidence="13">JT15FE1705JMU</strain>
        <tissue evidence="13">Muscle</tissue>
    </source>
</reference>
<dbReference type="CDD" id="cd09274">
    <property type="entry name" value="RNase_HI_RT_Ty3"/>
    <property type="match status" value="1"/>
</dbReference>
<dbReference type="Gene3D" id="3.30.70.270">
    <property type="match status" value="2"/>
</dbReference>
<dbReference type="FunFam" id="3.30.70.270:FF:000026">
    <property type="entry name" value="Transposon Ty3-G Gag-Pol polyprotein"/>
    <property type="match status" value="1"/>
</dbReference>
<dbReference type="PANTHER" id="PTHR37984:SF5">
    <property type="entry name" value="PROTEIN NYNRIN-LIKE"/>
    <property type="match status" value="1"/>
</dbReference>
<dbReference type="CDD" id="cd01647">
    <property type="entry name" value="RT_LTR"/>
    <property type="match status" value="1"/>
</dbReference>
<dbReference type="Pfam" id="PF02023">
    <property type="entry name" value="SCAN"/>
    <property type="match status" value="1"/>
</dbReference>
<dbReference type="InterPro" id="IPR003309">
    <property type="entry name" value="SCAN_dom"/>
</dbReference>
<dbReference type="InterPro" id="IPR050951">
    <property type="entry name" value="Retrovirus_Pol_polyprotein"/>
</dbReference>
<evidence type="ECO:0000256" key="1">
    <source>
        <dbReference type="ARBA" id="ARBA00010879"/>
    </source>
</evidence>
<evidence type="ECO:0000256" key="6">
    <source>
        <dbReference type="ARBA" id="ARBA00022759"/>
    </source>
</evidence>
<dbReference type="Pfam" id="PF17917">
    <property type="entry name" value="RT_RNaseH"/>
    <property type="match status" value="1"/>
</dbReference>
<keyword evidence="4" id="KW-0548">Nucleotidyltransferase</keyword>
<feature type="domain" description="Reverse transcriptase" evidence="9">
    <location>
        <begin position="915"/>
        <end position="1069"/>
    </location>
</feature>
<accession>A0A4V6AML4</accession>
<dbReference type="Proteomes" id="UP000298787">
    <property type="component" value="Unassembled WGS sequence"/>
</dbReference>
<dbReference type="InterPro" id="IPR043502">
    <property type="entry name" value="DNA/RNA_pol_sf"/>
</dbReference>
<dbReference type="STRING" id="240159.A0A4V6AML4"/>
<dbReference type="SUPFAM" id="SSF56672">
    <property type="entry name" value="DNA/RNA polymerases"/>
    <property type="match status" value="1"/>
</dbReference>
<protein>
    <recommendedName>
        <fullName evidence="2">ribonuclease H</fullName>
        <ecNumber evidence="2">3.1.26.4</ecNumber>
    </recommendedName>
</protein>
<evidence type="ECO:0000313" key="14">
    <source>
        <dbReference type="Proteomes" id="UP000298787"/>
    </source>
</evidence>
<evidence type="ECO:0000256" key="7">
    <source>
        <dbReference type="ARBA" id="ARBA00022801"/>
    </source>
</evidence>
<dbReference type="InterPro" id="IPR038269">
    <property type="entry name" value="SCAN_sf"/>
</dbReference>
<feature type="domain" description="SCAN box" evidence="10">
    <location>
        <begin position="395"/>
        <end position="484"/>
    </location>
</feature>
<evidence type="ECO:0000313" key="13">
    <source>
        <dbReference type="EMBL" id="TKS65422.1"/>
    </source>
</evidence>
<dbReference type="Gene3D" id="1.10.4020.10">
    <property type="entry name" value="DNA breaking-rejoining enzymes"/>
    <property type="match status" value="1"/>
</dbReference>
<feature type="domain" description="Reverse transcriptase RNase H-like" evidence="11">
    <location>
        <begin position="1160"/>
        <end position="1266"/>
    </location>
</feature>
<proteinExistence type="inferred from homology"/>
<evidence type="ECO:0000256" key="4">
    <source>
        <dbReference type="ARBA" id="ARBA00022695"/>
    </source>
</evidence>
<evidence type="ECO:0000256" key="2">
    <source>
        <dbReference type="ARBA" id="ARBA00012180"/>
    </source>
</evidence>
<dbReference type="GO" id="GO:0003964">
    <property type="term" value="F:RNA-directed DNA polymerase activity"/>
    <property type="evidence" value="ECO:0007669"/>
    <property type="project" value="UniProtKB-KW"/>
</dbReference>
<evidence type="ECO:0000259" key="9">
    <source>
        <dbReference type="Pfam" id="PF00078"/>
    </source>
</evidence>
<evidence type="ECO:0000259" key="12">
    <source>
        <dbReference type="Pfam" id="PF22938"/>
    </source>
</evidence>
<dbReference type="EMBL" id="ML240750">
    <property type="protein sequence ID" value="TKS65422.1"/>
    <property type="molecule type" value="Genomic_DNA"/>
</dbReference>
<keyword evidence="7" id="KW-0378">Hydrolase</keyword>
<comment type="similarity">
    <text evidence="1">Belongs to the beta type-B retroviral polymerase family. HERV class-II K(HML-2) pol subfamily.</text>
</comment>
<dbReference type="InterPro" id="IPR043128">
    <property type="entry name" value="Rev_trsase/Diguanyl_cyclase"/>
</dbReference>
<dbReference type="InterPro" id="IPR054465">
    <property type="entry name" value="Integrase_p58-like_C"/>
</dbReference>
<evidence type="ECO:0000256" key="5">
    <source>
        <dbReference type="ARBA" id="ARBA00022722"/>
    </source>
</evidence>
<evidence type="ECO:0000259" key="10">
    <source>
        <dbReference type="Pfam" id="PF02023"/>
    </source>
</evidence>
<feature type="domain" description="Integrase p58-like C-terminal" evidence="12">
    <location>
        <begin position="739"/>
        <end position="772"/>
    </location>
</feature>
<keyword evidence="6" id="KW-0255">Endonuclease</keyword>
<sequence>MLCKNVDVADGLVNGVCGLVSEIVYADNENKFPRKVYVKFDHADVGKLWRKRCAHPPGVDPASVGIDAEEERVTDKGGMRLPLDLPGRNNFGGSSGIYSRSGTGWCFLRDVRGSFSSLYRVPAADVKPIRRLEPGTPQKIDRCKKSDLRVVAEYYGVPVSGTLVKAEFKAVLMDELVNRGFLSLPVSGDARDETAASPGEGGPAEEAVAEQLITPVMKEVRTAEKPFTLPHFVPFSVESTPGSKVDARLKVRLARMQLEKEEREREREREFQFRRELELKRLEADTAVRLRQVELQARTTQAGEVQPAACPPNTFDVSKHISLVPTFREAEVENYFGAFERIATALRWPEDVWAILLQCKLSGRAQEACSSLSVEDGLDYSKVKSAIMRAYELVPEAYRQRFRNLRKVSTQTHVDFAREKGILFDRWCTACKADDFIAIRELMLLEEFKNCVSERITIYLNEQKVSTLQQAATLADEFALTHKRQAEGQRRVTALRDTACSQSLILSSVLPPGTESDASAVVRGIEMGFIPAPLHRVHVQSELANGYFHVGVRCSFPIDGVEFIMGNDIAGGKVYPVPEVVAEPIPESDHDELSKKHPDVFTDELPPDGGSADCDFRKPEQVKEPVAPVDLAAPLSLCREALIAAQQADQSLTKGIAAAVKMPSECTPKQPYFIENGVLMRRKRMQFASKLAKEALSSAQGEMKQRFDRKAVVRQFQPGDEVLVLLPTPGSALTARFTGPYVVESKLSDTDYVIQTPQRRKKTRLCHINMLKTFHPREAEKCPDPTVTVTPMLVCVADEIDDLTIPSEAQQSGRLSNSDFMSNVEQHLSYLSPAQQQDVLDLIAAYPTLYGDVPSRTHVLEHDIDVSNHTPIKQHAYRCPYDKRKLMKKEVAYLVEHGLARPSCSPWSSPCLLAPKSDGTPRFCTDFRRVNAVTVPDSFPLPRMDDCIDSVGPAVCITKLDLLKGYWQVPLTQRASDISAFVTPDAFMQYTVMAFGMRNAPATFQRLMQRVLGNVPGCSVYLDDVVVYSKDWVSHMSSLRDVFQRLAEASLTLNLAKCEFGKAMVTYLGKRVGHGQVLPVTTKIEAVLTLPTPTTRRELRRFLGMAGYYRCFCKNFSIVVAPLTKLCSPAIPFVWDDACDHAFTAAKSLLCSAPVLAAPDFTRPFKLEVDASAIGAGAVLLQDGVGDVCHPVCYFSVKFKKHQLNYSTIEKETLAMLLALQHFEVYVGSTSVPVTVYTDHNPLVFLMQMYNSNQRLMRWALQAQRYNIVVRHKRGADNLVADMLSRG</sequence>
<dbReference type="InterPro" id="IPR041373">
    <property type="entry name" value="RT_RNaseH"/>
</dbReference>
<dbReference type="SUPFAM" id="SSF47353">
    <property type="entry name" value="Retrovirus capsid dimerization domain-like"/>
    <property type="match status" value="1"/>
</dbReference>
<dbReference type="Pfam" id="PF00078">
    <property type="entry name" value="RVT_1"/>
    <property type="match status" value="1"/>
</dbReference>
<name>A0A4V6AML4_COLLU</name>
<dbReference type="EC" id="3.1.26.4" evidence="2"/>
<dbReference type="Pfam" id="PF22938">
    <property type="entry name" value="Integrase_p58_C"/>
    <property type="match status" value="1"/>
</dbReference>
<evidence type="ECO:0000256" key="8">
    <source>
        <dbReference type="ARBA" id="ARBA00022918"/>
    </source>
</evidence>
<keyword evidence="5" id="KW-0540">Nuclease</keyword>
<dbReference type="GO" id="GO:0004523">
    <property type="term" value="F:RNA-DNA hybrid ribonuclease activity"/>
    <property type="evidence" value="ECO:0007669"/>
    <property type="project" value="UniProtKB-EC"/>
</dbReference>